<evidence type="ECO:0000259" key="6">
    <source>
        <dbReference type="PROSITE" id="PS50918"/>
    </source>
</evidence>
<keyword evidence="9" id="KW-1185">Reference proteome</keyword>
<evidence type="ECO:0000313" key="8">
    <source>
        <dbReference type="EnsemblMetazoa" id="G23255.2:cds"/>
    </source>
</evidence>
<protein>
    <recommendedName>
        <fullName evidence="4">Poly [ADP-ribose] polymerase</fullName>
        <shortName evidence="4">PARP</shortName>
        <ecNumber evidence="4">2.4.2.-</ecNumber>
    </recommendedName>
</protein>
<dbReference type="GO" id="GO:0003950">
    <property type="term" value="F:NAD+ poly-ADP-ribosyltransferase activity"/>
    <property type="evidence" value="ECO:0007669"/>
    <property type="project" value="UniProtKB-UniRule"/>
</dbReference>
<evidence type="ECO:0000256" key="4">
    <source>
        <dbReference type="RuleBase" id="RU362114"/>
    </source>
</evidence>
<dbReference type="Pfam" id="PF00644">
    <property type="entry name" value="PARP"/>
    <property type="match status" value="1"/>
</dbReference>
<dbReference type="EC" id="2.4.2.-" evidence="4"/>
<dbReference type="PROSITE" id="PS50918">
    <property type="entry name" value="WWE"/>
    <property type="match status" value="1"/>
</dbReference>
<dbReference type="SUPFAM" id="SSF56399">
    <property type="entry name" value="ADP-ribosylation"/>
    <property type="match status" value="1"/>
</dbReference>
<keyword evidence="4" id="KW-0520">NAD</keyword>
<keyword evidence="4" id="KW-0328">Glycosyltransferase</keyword>
<evidence type="ECO:0000313" key="9">
    <source>
        <dbReference type="Proteomes" id="UP000005408"/>
    </source>
</evidence>
<evidence type="ECO:0000256" key="5">
    <source>
        <dbReference type="SAM" id="MobiDB-lite"/>
    </source>
</evidence>
<dbReference type="GO" id="GO:1990404">
    <property type="term" value="F:NAD+-protein mono-ADP-ribosyltransferase activity"/>
    <property type="evidence" value="ECO:0007669"/>
    <property type="project" value="TreeGrafter"/>
</dbReference>
<dbReference type="Gene3D" id="3.90.228.10">
    <property type="match status" value="1"/>
</dbReference>
<feature type="region of interest" description="Disordered" evidence="5">
    <location>
        <begin position="61"/>
        <end position="84"/>
    </location>
</feature>
<dbReference type="InterPro" id="IPR037197">
    <property type="entry name" value="WWE_dom_sf"/>
</dbReference>
<reference evidence="8" key="1">
    <citation type="submission" date="2022-08" db="UniProtKB">
        <authorList>
            <consortium name="EnsemblMetazoa"/>
        </authorList>
    </citation>
    <scope>IDENTIFICATION</scope>
    <source>
        <strain evidence="8">05x7-T-G4-1.051#20</strain>
    </source>
</reference>
<keyword evidence="4" id="KW-0808">Transferase</keyword>
<dbReference type="SUPFAM" id="SSF117839">
    <property type="entry name" value="WWE domain"/>
    <property type="match status" value="1"/>
</dbReference>
<dbReference type="CDD" id="cd01439">
    <property type="entry name" value="TCCD_inducible_PARP_like"/>
    <property type="match status" value="1"/>
</dbReference>
<dbReference type="Gene3D" id="3.30.720.50">
    <property type="match status" value="1"/>
</dbReference>
<dbReference type="GO" id="GO:0005634">
    <property type="term" value="C:nucleus"/>
    <property type="evidence" value="ECO:0007669"/>
    <property type="project" value="UniProtKB-SubCell"/>
</dbReference>
<dbReference type="PANTHER" id="PTHR45740">
    <property type="entry name" value="POLY [ADP-RIBOSE] POLYMERASE"/>
    <property type="match status" value="1"/>
</dbReference>
<feature type="domain" description="PARP catalytic" evidence="7">
    <location>
        <begin position="302"/>
        <end position="520"/>
    </location>
</feature>
<evidence type="ECO:0000259" key="7">
    <source>
        <dbReference type="PROSITE" id="PS51059"/>
    </source>
</evidence>
<dbReference type="InterPro" id="IPR051712">
    <property type="entry name" value="ARTD-AVP"/>
</dbReference>
<comment type="similarity">
    <text evidence="3">Belongs to the ARTD/PARP family.</text>
</comment>
<dbReference type="InterPro" id="IPR004170">
    <property type="entry name" value="WWE_dom"/>
</dbReference>
<organism evidence="8 9">
    <name type="scientific">Magallana gigas</name>
    <name type="common">Pacific oyster</name>
    <name type="synonym">Crassostrea gigas</name>
    <dbReference type="NCBI Taxonomy" id="29159"/>
    <lineage>
        <taxon>Eukaryota</taxon>
        <taxon>Metazoa</taxon>
        <taxon>Spiralia</taxon>
        <taxon>Lophotrochozoa</taxon>
        <taxon>Mollusca</taxon>
        <taxon>Bivalvia</taxon>
        <taxon>Autobranchia</taxon>
        <taxon>Pteriomorphia</taxon>
        <taxon>Ostreida</taxon>
        <taxon>Ostreoidea</taxon>
        <taxon>Ostreidae</taxon>
        <taxon>Magallana</taxon>
    </lineage>
</organism>
<proteinExistence type="inferred from homology"/>
<dbReference type="InterPro" id="IPR012317">
    <property type="entry name" value="Poly(ADP-ribose)pol_cat_dom"/>
</dbReference>
<dbReference type="Pfam" id="PF02825">
    <property type="entry name" value="WWE"/>
    <property type="match status" value="1"/>
</dbReference>
<feature type="domain" description="WWE" evidence="6">
    <location>
        <begin position="196"/>
        <end position="277"/>
    </location>
</feature>
<dbReference type="PANTHER" id="PTHR45740:SF4">
    <property type="entry name" value="PROTEIN MONO-ADP-RIBOSYLTRANSFERASE PARP11"/>
    <property type="match status" value="1"/>
</dbReference>
<evidence type="ECO:0000256" key="1">
    <source>
        <dbReference type="ARBA" id="ARBA00004123"/>
    </source>
</evidence>
<evidence type="ECO:0000256" key="3">
    <source>
        <dbReference type="ARBA" id="ARBA00024347"/>
    </source>
</evidence>
<sequence length="529" mass="61660">MACSCRERQRYTKNEFDGNQESDYSEEEVFDNLVESGGLNGYDIQSDDLAYKEGMIEMTPKRKQRSANTPVPSEKYSFPTFSTETDDDADKKNICLGQLVGDCQRKNCDGHHIRLPYLWQIHIFGKWISFGDEENQTVEQRYCSLEKTANGQVILNGNIYQIDIKFEEGYGTIVPKSRSISGRLNVRRLSTVSFATENTPVQRGSFHTQWRWHFLNDHKQWVLFDKDELQYTLERKYIAGQKSYLFTRKSNRFKYRINFPHSKQANLDSNTVRDIIRRPLFVPIADVCFQRYPQTLRVLFSDPHPPEWNALDMTHEFELIELEEKLPEFDGVKTAFFATLDQKNFNICNIYRIQNLALWNEFNMKKVNLEKTHAKKAGRLEERRLFHGTDSYDTCFGICTNNFDFRLSGKNATVFGKGSYFAVSAKYSHNYTKGPIHLMFQARVLIGSFAKGREDMTCPPIIKGAGHRRYDSCVDNTTCPSIFVIFDRNQCYPEYLIAYKDNCSMCEENRKNSNKRTPIGFGYNQKSYI</sequence>
<evidence type="ECO:0000256" key="2">
    <source>
        <dbReference type="ARBA" id="ARBA00023242"/>
    </source>
</evidence>
<dbReference type="PROSITE" id="PS51059">
    <property type="entry name" value="PARP_CATALYTIC"/>
    <property type="match status" value="1"/>
</dbReference>
<name>A0A8W8KBZ2_MAGGI</name>
<accession>A0A8W8KBZ2</accession>
<dbReference type="AlphaFoldDB" id="A0A8W8KBZ2"/>
<keyword evidence="2" id="KW-0539">Nucleus</keyword>
<dbReference type="EnsemblMetazoa" id="G23255.2">
    <property type="protein sequence ID" value="G23255.2:cds"/>
    <property type="gene ID" value="G23255"/>
</dbReference>
<dbReference type="Proteomes" id="UP000005408">
    <property type="component" value="Unassembled WGS sequence"/>
</dbReference>
<comment type="subcellular location">
    <subcellularLocation>
        <location evidence="1">Nucleus</location>
    </subcellularLocation>
</comment>